<reference evidence="2 3" key="1">
    <citation type="journal article" date="2023" name="Nucleic Acids Res.">
        <title>The hologenome of Daphnia magna reveals possible DNA methylation and microbiome-mediated evolution of the host genome.</title>
        <authorList>
            <person name="Chaturvedi A."/>
            <person name="Li X."/>
            <person name="Dhandapani V."/>
            <person name="Marshall H."/>
            <person name="Kissane S."/>
            <person name="Cuenca-Cambronero M."/>
            <person name="Asole G."/>
            <person name="Calvet F."/>
            <person name="Ruiz-Romero M."/>
            <person name="Marangio P."/>
            <person name="Guigo R."/>
            <person name="Rago D."/>
            <person name="Mirbahai L."/>
            <person name="Eastwood N."/>
            <person name="Colbourne J.K."/>
            <person name="Zhou J."/>
            <person name="Mallon E."/>
            <person name="Orsini L."/>
        </authorList>
    </citation>
    <scope>NUCLEOTIDE SEQUENCE [LARGE SCALE GENOMIC DNA]</scope>
    <source>
        <strain evidence="2">LRV0_1</strain>
    </source>
</reference>
<protein>
    <submittedName>
        <fullName evidence="2">Uncharacterized protein</fullName>
    </submittedName>
</protein>
<gene>
    <name evidence="2" type="ORF">OUZ56_006077</name>
</gene>
<name>A0ABQ9YUM1_9CRUS</name>
<evidence type="ECO:0000313" key="3">
    <source>
        <dbReference type="Proteomes" id="UP001234178"/>
    </source>
</evidence>
<evidence type="ECO:0000313" key="2">
    <source>
        <dbReference type="EMBL" id="KAK4004339.1"/>
    </source>
</evidence>
<sequence length="106" mass="11669">MSSFGNQITFRGCGASQETGMGGRYDGGRSPKEGSVMGGSDGRRRGAKEKTREPSLGDWQNDKKPKGERKPRSPDGRPISHLCGEVGHIRRFWGKKKQNEELPGRP</sequence>
<organism evidence="2 3">
    <name type="scientific">Daphnia magna</name>
    <dbReference type="NCBI Taxonomy" id="35525"/>
    <lineage>
        <taxon>Eukaryota</taxon>
        <taxon>Metazoa</taxon>
        <taxon>Ecdysozoa</taxon>
        <taxon>Arthropoda</taxon>
        <taxon>Crustacea</taxon>
        <taxon>Branchiopoda</taxon>
        <taxon>Diplostraca</taxon>
        <taxon>Cladocera</taxon>
        <taxon>Anomopoda</taxon>
        <taxon>Daphniidae</taxon>
        <taxon>Daphnia</taxon>
    </lineage>
</organism>
<feature type="region of interest" description="Disordered" evidence="1">
    <location>
        <begin position="1"/>
        <end position="83"/>
    </location>
</feature>
<proteinExistence type="predicted"/>
<dbReference type="EMBL" id="JAOYFB010000001">
    <property type="protein sequence ID" value="KAK4004339.1"/>
    <property type="molecule type" value="Genomic_DNA"/>
</dbReference>
<dbReference type="Proteomes" id="UP001234178">
    <property type="component" value="Unassembled WGS sequence"/>
</dbReference>
<comment type="caution">
    <text evidence="2">The sequence shown here is derived from an EMBL/GenBank/DDBJ whole genome shotgun (WGS) entry which is preliminary data.</text>
</comment>
<accession>A0ABQ9YUM1</accession>
<evidence type="ECO:0000256" key="1">
    <source>
        <dbReference type="SAM" id="MobiDB-lite"/>
    </source>
</evidence>
<keyword evidence="3" id="KW-1185">Reference proteome</keyword>
<feature type="compositionally biased region" description="Basic and acidic residues" evidence="1">
    <location>
        <begin position="41"/>
        <end position="75"/>
    </location>
</feature>